<dbReference type="eggNOG" id="ENOG502RZVU">
    <property type="taxonomic scope" value="Eukaryota"/>
</dbReference>
<dbReference type="InterPro" id="IPR029063">
    <property type="entry name" value="SAM-dependent_MTases_sf"/>
</dbReference>
<keyword evidence="4" id="KW-1185">Reference proteome</keyword>
<organism evidence="3 4">
    <name type="scientific">Ectocarpus siliculosus</name>
    <name type="common">Brown alga</name>
    <name type="synonym">Conferva siliculosa</name>
    <dbReference type="NCBI Taxonomy" id="2880"/>
    <lineage>
        <taxon>Eukaryota</taxon>
        <taxon>Sar</taxon>
        <taxon>Stramenopiles</taxon>
        <taxon>Ochrophyta</taxon>
        <taxon>PX clade</taxon>
        <taxon>Phaeophyceae</taxon>
        <taxon>Ectocarpales</taxon>
        <taxon>Ectocarpaceae</taxon>
        <taxon>Ectocarpus</taxon>
    </lineage>
</organism>
<proteinExistence type="predicted"/>
<feature type="compositionally biased region" description="Acidic residues" evidence="1">
    <location>
        <begin position="135"/>
        <end position="144"/>
    </location>
</feature>
<dbReference type="EMBL" id="FN649734">
    <property type="protein sequence ID" value="CBJ31200.1"/>
    <property type="molecule type" value="Genomic_DNA"/>
</dbReference>
<dbReference type="Proteomes" id="UP000002630">
    <property type="component" value="Linkage Group LG09"/>
</dbReference>
<dbReference type="Gene3D" id="3.40.50.150">
    <property type="entry name" value="Vaccinia Virus protein VP39"/>
    <property type="match status" value="1"/>
</dbReference>
<gene>
    <name evidence="3" type="ORF">Esi_0238_0025</name>
</gene>
<feature type="compositionally biased region" description="Basic residues" evidence="1">
    <location>
        <begin position="104"/>
        <end position="113"/>
    </location>
</feature>
<dbReference type="Pfam" id="PF08123">
    <property type="entry name" value="DOT1"/>
    <property type="match status" value="1"/>
</dbReference>
<dbReference type="InParanoid" id="D7FSQ9"/>
<evidence type="ECO:0000259" key="2">
    <source>
        <dbReference type="Pfam" id="PF08123"/>
    </source>
</evidence>
<feature type="domain" description="DOT1" evidence="2">
    <location>
        <begin position="218"/>
        <end position="304"/>
    </location>
</feature>
<evidence type="ECO:0000313" key="3">
    <source>
        <dbReference type="EMBL" id="CBJ31200.1"/>
    </source>
</evidence>
<evidence type="ECO:0000256" key="1">
    <source>
        <dbReference type="SAM" id="MobiDB-lite"/>
    </source>
</evidence>
<name>D7FSQ9_ECTSI</name>
<dbReference type="EMBL" id="FN648418">
    <property type="protein sequence ID" value="CBJ31200.1"/>
    <property type="molecule type" value="Genomic_DNA"/>
</dbReference>
<sequence length="456" mass="48238">MAQQESKAAVGGIRGITNGHGGAGAKAGAGATAVPRSPSPAKQRKSAVIPMSPPPRTPESVSSTAVVESPSAGGGMVDRRQLFGGAGSGSGSGSMPPPPSTPKSRGRGGRRAQSKTPAKRGTPKDVKVMRQGGDGEGEGEEEGGESATPSKKKKTEAALEGPVRTLSMTPTKKKRGAFGRKDGTPMKARVDVPEEVSRVYAIVAKATGNIGGNGSDGAIYGELTVGGMQKVVNVLKEHTGFDEMSSFIDVGAGLGKPNFHVAQDPGVEISYGLELEVVRWELSIANHRMVLQDEGDNGVHVAKHNLFFARGDILGCETFDPFTHVYMFDIGFPPATLHEIAKKFNNSKARHLVSYQVPKKVIDVYGFDVDLVLQQPLSLTGSGEGHTMYLFRRKNVEPGLKIERIDEVDPFFAEGVKLCRNRGEGGGSELTAHVEGAFERNTSGGVRTRRSRRANA</sequence>
<protein>
    <recommendedName>
        <fullName evidence="2">DOT1 domain-containing protein</fullName>
    </recommendedName>
</protein>
<dbReference type="InterPro" id="IPR025789">
    <property type="entry name" value="DOT1_dom"/>
</dbReference>
<reference evidence="3 4" key="1">
    <citation type="journal article" date="2010" name="Nature">
        <title>The Ectocarpus genome and the independent evolution of multicellularity in brown algae.</title>
        <authorList>
            <person name="Cock J.M."/>
            <person name="Sterck L."/>
            <person name="Rouze P."/>
            <person name="Scornet D."/>
            <person name="Allen A.E."/>
            <person name="Amoutzias G."/>
            <person name="Anthouard V."/>
            <person name="Artiguenave F."/>
            <person name="Aury J.M."/>
            <person name="Badger J.H."/>
            <person name="Beszteri B."/>
            <person name="Billiau K."/>
            <person name="Bonnet E."/>
            <person name="Bothwell J.H."/>
            <person name="Bowler C."/>
            <person name="Boyen C."/>
            <person name="Brownlee C."/>
            <person name="Carrano C.J."/>
            <person name="Charrier B."/>
            <person name="Cho G.Y."/>
            <person name="Coelho S.M."/>
            <person name="Collen J."/>
            <person name="Corre E."/>
            <person name="Da Silva C."/>
            <person name="Delage L."/>
            <person name="Delaroque N."/>
            <person name="Dittami S.M."/>
            <person name="Doulbeau S."/>
            <person name="Elias M."/>
            <person name="Farnham G."/>
            <person name="Gachon C.M."/>
            <person name="Gschloessl B."/>
            <person name="Heesch S."/>
            <person name="Jabbari K."/>
            <person name="Jubin C."/>
            <person name="Kawai H."/>
            <person name="Kimura K."/>
            <person name="Kloareg B."/>
            <person name="Kupper F.C."/>
            <person name="Lang D."/>
            <person name="Le Bail A."/>
            <person name="Leblanc C."/>
            <person name="Lerouge P."/>
            <person name="Lohr M."/>
            <person name="Lopez P.J."/>
            <person name="Martens C."/>
            <person name="Maumus F."/>
            <person name="Michel G."/>
            <person name="Miranda-Saavedra D."/>
            <person name="Morales J."/>
            <person name="Moreau H."/>
            <person name="Motomura T."/>
            <person name="Nagasato C."/>
            <person name="Napoli C.A."/>
            <person name="Nelson D.R."/>
            <person name="Nyvall-Collen P."/>
            <person name="Peters A.F."/>
            <person name="Pommier C."/>
            <person name="Potin P."/>
            <person name="Poulain J."/>
            <person name="Quesneville H."/>
            <person name="Read B."/>
            <person name="Rensing S.A."/>
            <person name="Ritter A."/>
            <person name="Rousvoal S."/>
            <person name="Samanta M."/>
            <person name="Samson G."/>
            <person name="Schroeder D.C."/>
            <person name="Segurens B."/>
            <person name="Strittmatter M."/>
            <person name="Tonon T."/>
            <person name="Tregear J.W."/>
            <person name="Valentin K."/>
            <person name="von Dassow P."/>
            <person name="Yamagishi T."/>
            <person name="Van de Peer Y."/>
            <person name="Wincker P."/>
        </authorList>
    </citation>
    <scope>NUCLEOTIDE SEQUENCE [LARGE SCALE GENOMIC DNA]</scope>
    <source>
        <strain evidence="4">Ec32 / CCAP1310/4</strain>
    </source>
</reference>
<accession>D7FSQ9</accession>
<feature type="region of interest" description="Disordered" evidence="1">
    <location>
        <begin position="1"/>
        <end position="161"/>
    </location>
</feature>
<evidence type="ECO:0000313" key="4">
    <source>
        <dbReference type="Proteomes" id="UP000002630"/>
    </source>
</evidence>
<feature type="compositionally biased region" description="Gly residues" evidence="1">
    <location>
        <begin position="12"/>
        <end position="27"/>
    </location>
</feature>
<dbReference type="OrthoDB" id="443402at2759"/>
<dbReference type="AlphaFoldDB" id="D7FSQ9"/>
<dbReference type="GO" id="GO:0031151">
    <property type="term" value="F:histone H3K79 methyltransferase activity"/>
    <property type="evidence" value="ECO:0007669"/>
    <property type="project" value="InterPro"/>
</dbReference>